<organism evidence="3">
    <name type="scientific">Melampsora larici-populina (strain 98AG31 / pathotype 3-4-7)</name>
    <name type="common">Poplar leaf rust fungus</name>
    <dbReference type="NCBI Taxonomy" id="747676"/>
    <lineage>
        <taxon>Eukaryota</taxon>
        <taxon>Fungi</taxon>
        <taxon>Dikarya</taxon>
        <taxon>Basidiomycota</taxon>
        <taxon>Pucciniomycotina</taxon>
        <taxon>Pucciniomycetes</taxon>
        <taxon>Pucciniales</taxon>
        <taxon>Melampsoraceae</taxon>
        <taxon>Melampsora</taxon>
    </lineage>
</organism>
<dbReference type="GeneID" id="18921772"/>
<reference evidence="3" key="1">
    <citation type="journal article" date="2011" name="Proc. Natl. Acad. Sci. U.S.A.">
        <title>Obligate biotrophy features unraveled by the genomic analysis of rust fungi.</title>
        <authorList>
            <person name="Duplessis S."/>
            <person name="Cuomo C.A."/>
            <person name="Lin Y.-C."/>
            <person name="Aerts A."/>
            <person name="Tisserant E."/>
            <person name="Veneault-Fourrey C."/>
            <person name="Joly D.L."/>
            <person name="Hacquard S."/>
            <person name="Amselem J."/>
            <person name="Cantarel B.L."/>
            <person name="Chiu R."/>
            <person name="Coutinho P.M."/>
            <person name="Feau N."/>
            <person name="Field M."/>
            <person name="Frey P."/>
            <person name="Gelhaye E."/>
            <person name="Goldberg J."/>
            <person name="Grabherr M.G."/>
            <person name="Kodira C.D."/>
            <person name="Kohler A."/>
            <person name="Kuees U."/>
            <person name="Lindquist E.A."/>
            <person name="Lucas S.M."/>
            <person name="Mago R."/>
            <person name="Mauceli E."/>
            <person name="Morin E."/>
            <person name="Murat C."/>
            <person name="Pangilinan J.L."/>
            <person name="Park R."/>
            <person name="Pearson M."/>
            <person name="Quesneville H."/>
            <person name="Rouhier N."/>
            <person name="Sakthikumar S."/>
            <person name="Salamov A.A."/>
            <person name="Schmutz J."/>
            <person name="Selles B."/>
            <person name="Shapiro H."/>
            <person name="Tanguay P."/>
            <person name="Tuskan G.A."/>
            <person name="Henrissat B."/>
            <person name="Van de Peer Y."/>
            <person name="Rouze P."/>
            <person name="Ellis J.G."/>
            <person name="Dodds P.N."/>
            <person name="Schein J.E."/>
            <person name="Zhong S."/>
            <person name="Hamelin R.C."/>
            <person name="Grigoriev I.V."/>
            <person name="Szabo L.J."/>
            <person name="Martin F."/>
        </authorList>
    </citation>
    <scope>NUCLEOTIDE SEQUENCE [LARGE SCALE GENOMIC DNA]</scope>
    <source>
        <strain evidence="3">98AG31 / pathotype 3-4-7</strain>
    </source>
</reference>
<feature type="region of interest" description="Disordered" evidence="1">
    <location>
        <begin position="46"/>
        <end position="73"/>
    </location>
</feature>
<feature type="region of interest" description="Disordered" evidence="1">
    <location>
        <begin position="133"/>
        <end position="171"/>
    </location>
</feature>
<dbReference type="HOGENOM" id="CLU_660698_0_0_1"/>
<feature type="region of interest" description="Disordered" evidence="1">
    <location>
        <begin position="191"/>
        <end position="243"/>
    </location>
</feature>
<gene>
    <name evidence="2" type="ORF">MELLADRAFT_102783</name>
</gene>
<feature type="compositionally biased region" description="Polar residues" evidence="1">
    <location>
        <begin position="407"/>
        <end position="416"/>
    </location>
</feature>
<dbReference type="Proteomes" id="UP000001072">
    <property type="component" value="Unassembled WGS sequence"/>
</dbReference>
<keyword evidence="3" id="KW-1185">Reference proteome</keyword>
<name>F4R9C8_MELLP</name>
<feature type="region of interest" description="Disordered" evidence="1">
    <location>
        <begin position="304"/>
        <end position="416"/>
    </location>
</feature>
<evidence type="ECO:0000256" key="1">
    <source>
        <dbReference type="SAM" id="MobiDB-lite"/>
    </source>
</evidence>
<proteinExistence type="predicted"/>
<feature type="compositionally biased region" description="Polar residues" evidence="1">
    <location>
        <begin position="210"/>
        <end position="228"/>
    </location>
</feature>
<feature type="compositionally biased region" description="Polar residues" evidence="1">
    <location>
        <begin position="46"/>
        <end position="57"/>
    </location>
</feature>
<dbReference type="EMBL" id="GL883093">
    <property type="protein sequence ID" value="EGG11178.1"/>
    <property type="molecule type" value="Genomic_DNA"/>
</dbReference>
<dbReference type="AlphaFoldDB" id="F4R9C8"/>
<dbReference type="OrthoDB" id="10505519at2759"/>
<feature type="compositionally biased region" description="Polar residues" evidence="1">
    <location>
        <begin position="304"/>
        <end position="315"/>
    </location>
</feature>
<dbReference type="RefSeq" id="XP_007405780.1">
    <property type="nucleotide sequence ID" value="XM_007405718.1"/>
</dbReference>
<feature type="compositionally biased region" description="Polar residues" evidence="1">
    <location>
        <begin position="133"/>
        <end position="155"/>
    </location>
</feature>
<feature type="compositionally biased region" description="Polar residues" evidence="1">
    <location>
        <begin position="191"/>
        <end position="202"/>
    </location>
</feature>
<sequence>MDHHNNPQSHIDDALLDVLASAFIDFDQDGLPINSLSTQQQSNMLNTTDHANSSNPLTNPPQFPNQGFQSSSNLATSIPDITYTHQELENLDFGFPDFGEAHPNLSNSYTSQPSSWSQGRTYSQADIQVLGSQASSSGGISNQPSMSGPAQQSSRMPPVPEMARSFSSNQGTGFPTDTQFVNNPLQFNSQTYGSQASTSRIPSNEPLVGNSGQNLHGVGSNTNQSNLNLPVPSELRGTTPLLGTSVPTSIHDALRQAVEGYLTEKRAVEVKISRTLFDIIKTYGAGPDVIEQILNDLRKLLTDDNPNQFKFTNPTEKPSTEENSKSNKKRKVNSIRESSITESQTSESDPHRPTRAKRTGIKNPIVGGKAKLGRPHKDYTAAQRAKIEQAKAEKEAGASETHHPQAGPSNSVQTDN</sequence>
<feature type="compositionally biased region" description="Basic and acidic residues" evidence="1">
    <location>
        <begin position="375"/>
        <end position="403"/>
    </location>
</feature>
<evidence type="ECO:0000313" key="2">
    <source>
        <dbReference type="EMBL" id="EGG11178.1"/>
    </source>
</evidence>
<dbReference type="KEGG" id="mlr:MELLADRAFT_102783"/>
<feature type="compositionally biased region" description="Polar residues" evidence="1">
    <location>
        <begin position="64"/>
        <end position="73"/>
    </location>
</feature>
<dbReference type="InParanoid" id="F4R9C8"/>
<feature type="compositionally biased region" description="Low complexity" evidence="1">
    <location>
        <begin position="335"/>
        <end position="347"/>
    </location>
</feature>
<evidence type="ECO:0000313" key="3">
    <source>
        <dbReference type="Proteomes" id="UP000001072"/>
    </source>
</evidence>
<protein>
    <submittedName>
        <fullName evidence="2">Uncharacterized protein</fullName>
    </submittedName>
</protein>
<dbReference type="VEuPathDB" id="FungiDB:MELLADRAFT_102783"/>
<accession>F4R9C8</accession>